<keyword evidence="1" id="KW-0472">Membrane</keyword>
<dbReference type="GeneID" id="42802377"/>
<dbReference type="EMBL" id="JACHFY010000013">
    <property type="protein sequence ID" value="MBB5254277.1"/>
    <property type="molecule type" value="Genomic_DNA"/>
</dbReference>
<dbReference type="KEGG" id="soh:D1869_13990"/>
<keyword evidence="1" id="KW-1133">Transmembrane helix</keyword>
<evidence type="ECO:0000256" key="1">
    <source>
        <dbReference type="SAM" id="Phobius"/>
    </source>
</evidence>
<dbReference type="Proteomes" id="UP000582213">
    <property type="component" value="Unassembled WGS sequence"/>
</dbReference>
<sequence>MAGKAPTKNFLYIGIILAIIGVILMGVGTTTVTYQHEVFTVNGMTLGSPATTLNYFWNFVGLAIFLFGIGSIISHFELNRKGVKG</sequence>
<dbReference type="RefSeq" id="WP_156015662.1">
    <property type="nucleotide sequence ID" value="NZ_CP045484.1"/>
</dbReference>
<gene>
    <name evidence="3" type="ORF">D1869_13990</name>
    <name evidence="2" type="ORF">HNQ62_002051</name>
</gene>
<evidence type="ECO:0000313" key="4">
    <source>
        <dbReference type="Proteomes" id="UP000427373"/>
    </source>
</evidence>
<keyword evidence="1" id="KW-0812">Transmembrane</keyword>
<accession>A0A650CJX3</accession>
<evidence type="ECO:0000313" key="3">
    <source>
        <dbReference type="EMBL" id="QGR18174.1"/>
    </source>
</evidence>
<name>A0A650CJX3_SULOH</name>
<keyword evidence="4" id="KW-1185">Reference proteome</keyword>
<organism evidence="3 4">
    <name type="scientific">Sulfurisphaera ohwakuensis</name>
    <dbReference type="NCBI Taxonomy" id="69656"/>
    <lineage>
        <taxon>Archaea</taxon>
        <taxon>Thermoproteota</taxon>
        <taxon>Thermoprotei</taxon>
        <taxon>Sulfolobales</taxon>
        <taxon>Sulfolobaceae</taxon>
        <taxon>Sulfurisphaera</taxon>
    </lineage>
</organism>
<feature type="transmembrane region" description="Helical" evidence="1">
    <location>
        <begin position="12"/>
        <end position="35"/>
    </location>
</feature>
<dbReference type="OrthoDB" id="43826at2157"/>
<proteinExistence type="predicted"/>
<protein>
    <submittedName>
        <fullName evidence="2">Uncharacterized membrane protein HdeD (DUF308 family)</fullName>
    </submittedName>
</protein>
<feature type="transmembrane region" description="Helical" evidence="1">
    <location>
        <begin position="55"/>
        <end position="76"/>
    </location>
</feature>
<dbReference type="EMBL" id="CP045484">
    <property type="protein sequence ID" value="QGR18174.1"/>
    <property type="molecule type" value="Genomic_DNA"/>
</dbReference>
<dbReference type="AlphaFoldDB" id="A0A650CJX3"/>
<evidence type="ECO:0000313" key="2">
    <source>
        <dbReference type="EMBL" id="MBB5254277.1"/>
    </source>
</evidence>
<reference evidence="2 5" key="2">
    <citation type="submission" date="2020-08" db="EMBL/GenBank/DDBJ databases">
        <title>Genomic Encyclopedia of Type Strains, Phase IV (KMG-IV): sequencing the most valuable type-strain genomes for metagenomic binning, comparative biology and taxonomic classification.</title>
        <authorList>
            <person name="Goeker M."/>
        </authorList>
    </citation>
    <scope>NUCLEOTIDE SEQUENCE [LARGE SCALE GENOMIC DNA]</scope>
    <source>
        <strain evidence="2 5">DSM 12421</strain>
    </source>
</reference>
<dbReference type="Proteomes" id="UP000427373">
    <property type="component" value="Chromosome"/>
</dbReference>
<reference evidence="3 4" key="1">
    <citation type="submission" date="2019-10" db="EMBL/GenBank/DDBJ databases">
        <title>Genome Sequences from Six Type Strain Members of the Archaeal Family Sulfolobaceae: Acidianus ambivalens, Acidianus infernus, Metallosphaera prunae, Stygiolobus azoricus, Sulfolobus metallicus, and Sulfurisphaera ohwakuensis.</title>
        <authorList>
            <person name="Counts J.A."/>
            <person name="Kelly R.M."/>
        </authorList>
    </citation>
    <scope>NUCLEOTIDE SEQUENCE [LARGE SCALE GENOMIC DNA]</scope>
    <source>
        <strain evidence="3 4">TA-1</strain>
    </source>
</reference>
<evidence type="ECO:0000313" key="5">
    <source>
        <dbReference type="Proteomes" id="UP000582213"/>
    </source>
</evidence>